<dbReference type="InterPro" id="IPR024445">
    <property type="entry name" value="Tnp_ISXO2-like"/>
</dbReference>
<evidence type="ECO:0000313" key="3">
    <source>
        <dbReference type="Proteomes" id="UP000735302"/>
    </source>
</evidence>
<dbReference type="PANTHER" id="PTHR47163:SF2">
    <property type="entry name" value="SI:DKEY-17M8.2"/>
    <property type="match status" value="1"/>
</dbReference>
<dbReference type="SMART" id="SM01126">
    <property type="entry name" value="DDE_Tnp_IS1595"/>
    <property type="match status" value="1"/>
</dbReference>
<dbReference type="AlphaFoldDB" id="A0AAV3ZYJ9"/>
<keyword evidence="3" id="KW-1185">Reference proteome</keyword>
<dbReference type="PANTHER" id="PTHR47163">
    <property type="entry name" value="DDE_TNP_IS1595 DOMAIN-CONTAINING PROTEIN"/>
    <property type="match status" value="1"/>
</dbReference>
<dbReference type="Proteomes" id="UP000735302">
    <property type="component" value="Unassembled WGS sequence"/>
</dbReference>
<feature type="domain" description="ISXO2-like transposase" evidence="1">
    <location>
        <begin position="76"/>
        <end position="222"/>
    </location>
</feature>
<name>A0AAV3ZYJ9_9GAST</name>
<dbReference type="InterPro" id="IPR053164">
    <property type="entry name" value="IS1016-like_transposase"/>
</dbReference>
<reference evidence="2 3" key="1">
    <citation type="journal article" date="2021" name="Elife">
        <title>Chloroplast acquisition without the gene transfer in kleptoplastic sea slugs, Plakobranchus ocellatus.</title>
        <authorList>
            <person name="Maeda T."/>
            <person name="Takahashi S."/>
            <person name="Yoshida T."/>
            <person name="Shimamura S."/>
            <person name="Takaki Y."/>
            <person name="Nagai Y."/>
            <person name="Toyoda A."/>
            <person name="Suzuki Y."/>
            <person name="Arimoto A."/>
            <person name="Ishii H."/>
            <person name="Satoh N."/>
            <person name="Nishiyama T."/>
            <person name="Hasebe M."/>
            <person name="Maruyama T."/>
            <person name="Minagawa J."/>
            <person name="Obokata J."/>
            <person name="Shigenobu S."/>
        </authorList>
    </citation>
    <scope>NUCLEOTIDE SEQUENCE [LARGE SCALE GENOMIC DNA]</scope>
</reference>
<evidence type="ECO:0000259" key="1">
    <source>
        <dbReference type="SMART" id="SM01126"/>
    </source>
</evidence>
<organism evidence="2 3">
    <name type="scientific">Plakobranchus ocellatus</name>
    <dbReference type="NCBI Taxonomy" id="259542"/>
    <lineage>
        <taxon>Eukaryota</taxon>
        <taxon>Metazoa</taxon>
        <taxon>Spiralia</taxon>
        <taxon>Lophotrochozoa</taxon>
        <taxon>Mollusca</taxon>
        <taxon>Gastropoda</taxon>
        <taxon>Heterobranchia</taxon>
        <taxon>Euthyneura</taxon>
        <taxon>Panpulmonata</taxon>
        <taxon>Sacoglossa</taxon>
        <taxon>Placobranchoidea</taxon>
        <taxon>Plakobranchidae</taxon>
        <taxon>Plakobranchus</taxon>
    </lineage>
</organism>
<sequence>MWQQVESAFLSAFVILTICGPDSLLRVLFTFGHDDSHYQRDFLRPSLPGLSEKTIIQWYSYFRDICSNWLVNNPYQIGGVGQHVEIDESLIAKRKNNVGRIVEQRWVFGGIDRATNLGFLQVVPDRTRATLEQIISRRIAPGSIINSDGFASYGNLANLPVVPPYQHLVVIHDQNFVDPVTGANTQKIENYWKNAKRRFKQMSGTLDSMLPSHLDEFMWRELYGKNPHDAFNNIIFHLSQWYPAP</sequence>
<accession>A0AAV3ZYJ9</accession>
<dbReference type="EMBL" id="BLXT01003182">
    <property type="protein sequence ID" value="GFO00940.1"/>
    <property type="molecule type" value="Genomic_DNA"/>
</dbReference>
<dbReference type="Pfam" id="PF12762">
    <property type="entry name" value="DDE_Tnp_IS1595"/>
    <property type="match status" value="1"/>
</dbReference>
<protein>
    <submittedName>
        <fullName evidence="2">Transposase, isxo2-like domain-containing protein</fullName>
    </submittedName>
</protein>
<dbReference type="NCBIfam" id="NF033547">
    <property type="entry name" value="transpos_IS1595"/>
    <property type="match status" value="1"/>
</dbReference>
<proteinExistence type="predicted"/>
<gene>
    <name evidence="2" type="ORF">PoB_002744500</name>
</gene>
<comment type="caution">
    <text evidence="2">The sequence shown here is derived from an EMBL/GenBank/DDBJ whole genome shotgun (WGS) entry which is preliminary data.</text>
</comment>
<evidence type="ECO:0000313" key="2">
    <source>
        <dbReference type="EMBL" id="GFO00940.1"/>
    </source>
</evidence>